<dbReference type="Proteomes" id="UP001165740">
    <property type="component" value="Chromosome 8"/>
</dbReference>
<gene>
    <name evidence="2" type="primary">106056803</name>
    <name evidence="5 6" type="synonym">LOC106056803</name>
</gene>
<reference evidence="5 6" key="2">
    <citation type="submission" date="2025-04" db="UniProtKB">
        <authorList>
            <consortium name="RefSeq"/>
        </authorList>
    </citation>
    <scope>IDENTIFICATION</scope>
</reference>
<evidence type="ECO:0000313" key="2">
    <source>
        <dbReference type="EnsemblMetazoa" id="BGLB003195-PB"/>
    </source>
</evidence>
<dbReference type="EnsemblMetazoa" id="BGLB003195-RC">
    <property type="protein sequence ID" value="BGLB003195-PC"/>
    <property type="gene ID" value="BGLB003195"/>
</dbReference>
<dbReference type="EnsemblMetazoa" id="BGLB003195-RB">
    <property type="protein sequence ID" value="BGLB003195-PB"/>
    <property type="gene ID" value="BGLB003195"/>
</dbReference>
<protein>
    <submittedName>
        <fullName evidence="5 6">Uncharacterized protein LOC106056803</fullName>
    </submittedName>
</protein>
<dbReference type="PANTHER" id="PTHR37919">
    <property type="entry name" value="PROTEIN CBG05606"/>
    <property type="match status" value="1"/>
</dbReference>
<dbReference type="RefSeq" id="XP_013069112.1">
    <property type="nucleotide sequence ID" value="XM_013213658.2"/>
</dbReference>
<feature type="transmembrane region" description="Helical" evidence="1">
    <location>
        <begin position="157"/>
        <end position="179"/>
    </location>
</feature>
<proteinExistence type="predicted"/>
<dbReference type="OMA" id="CLMTLYK"/>
<keyword evidence="1" id="KW-1133">Transmembrane helix</keyword>
<dbReference type="RefSeq" id="XP_013069111.1">
    <property type="nucleotide sequence ID" value="XM_013213657.2"/>
</dbReference>
<dbReference type="KEGG" id="bgt:106056803"/>
<accession>A0A2C9JIV5</accession>
<organism evidence="2 3">
    <name type="scientific">Biomphalaria glabrata</name>
    <name type="common">Bloodfluke planorb</name>
    <name type="synonym">Freshwater snail</name>
    <dbReference type="NCBI Taxonomy" id="6526"/>
    <lineage>
        <taxon>Eukaryota</taxon>
        <taxon>Metazoa</taxon>
        <taxon>Spiralia</taxon>
        <taxon>Lophotrochozoa</taxon>
        <taxon>Mollusca</taxon>
        <taxon>Gastropoda</taxon>
        <taxon>Heterobranchia</taxon>
        <taxon>Euthyneura</taxon>
        <taxon>Panpulmonata</taxon>
        <taxon>Hygrophila</taxon>
        <taxon>Lymnaeoidea</taxon>
        <taxon>Planorbidae</taxon>
        <taxon>Biomphalaria</taxon>
    </lineage>
</organism>
<evidence type="ECO:0000313" key="4">
    <source>
        <dbReference type="Proteomes" id="UP001165740"/>
    </source>
</evidence>
<name>A0A2C9JIV5_BIOGL</name>
<dbReference type="PANTHER" id="PTHR37919:SF2">
    <property type="entry name" value="EXPERA DOMAIN-CONTAINING PROTEIN"/>
    <property type="match status" value="1"/>
</dbReference>
<dbReference type="VEuPathDB" id="VectorBase:BGLAX_027437"/>
<feature type="transmembrane region" description="Helical" evidence="1">
    <location>
        <begin position="93"/>
        <end position="110"/>
    </location>
</feature>
<sequence>MHNSTSLKEYSDQKGFTQKSVANGKKFQMAGWILAWFYLTAIVCTWDASFIMLRPYSLPGGSLAFLWYLYKYYVPVDQRYGDIKDGYVFAQSLLNYVEVLINIVTIIMHYKASRYTTITAFTVTVMTFWKTVLYFLMFSEFCAGDTYRKGNTALEELLLVVIPNGIWIVVPLAIMFSLWTKLIPEIHDSFAQNGCHGNKQAVGPSESVREAQKKIK</sequence>
<feature type="transmembrane region" description="Helical" evidence="1">
    <location>
        <begin position="56"/>
        <end position="73"/>
    </location>
</feature>
<reference evidence="2" key="1">
    <citation type="submission" date="2020-05" db="UniProtKB">
        <authorList>
            <consortium name="EnsemblMetazoa"/>
        </authorList>
    </citation>
    <scope>IDENTIFICATION</scope>
    <source>
        <strain evidence="2">BB02</strain>
    </source>
</reference>
<feature type="transmembrane region" description="Helical" evidence="1">
    <location>
        <begin position="117"/>
        <end position="137"/>
    </location>
</feature>
<keyword evidence="1" id="KW-0812">Transmembrane</keyword>
<evidence type="ECO:0000313" key="6">
    <source>
        <dbReference type="RefSeq" id="XP_013069112.1"/>
    </source>
</evidence>
<dbReference type="AlphaFoldDB" id="A0A2C9JIV5"/>
<dbReference type="STRING" id="6526.A0A2C9JIV5"/>
<dbReference type="VEuPathDB" id="VectorBase:BGLB003195"/>
<feature type="transmembrane region" description="Helical" evidence="1">
    <location>
        <begin position="29"/>
        <end position="49"/>
    </location>
</feature>
<keyword evidence="4" id="KW-1185">Reference proteome</keyword>
<keyword evidence="1" id="KW-0472">Membrane</keyword>
<dbReference type="Proteomes" id="UP000076420">
    <property type="component" value="Unassembled WGS sequence"/>
</dbReference>
<dbReference type="OrthoDB" id="60858at2759"/>
<dbReference type="GeneID" id="106056803"/>
<evidence type="ECO:0000256" key="1">
    <source>
        <dbReference type="SAM" id="Phobius"/>
    </source>
</evidence>
<evidence type="ECO:0000313" key="3">
    <source>
        <dbReference type="Proteomes" id="UP000076420"/>
    </source>
</evidence>
<evidence type="ECO:0000313" key="5">
    <source>
        <dbReference type="RefSeq" id="XP_013069111.1"/>
    </source>
</evidence>